<evidence type="ECO:0000256" key="2">
    <source>
        <dbReference type="ARBA" id="ARBA00005528"/>
    </source>
</evidence>
<dbReference type="CDD" id="cd18084">
    <property type="entry name" value="RsmE-like"/>
    <property type="match status" value="1"/>
</dbReference>
<dbReference type="Gene3D" id="2.40.240.20">
    <property type="entry name" value="Hypothetical PUA domain-like, domain 1"/>
    <property type="match status" value="1"/>
</dbReference>
<reference evidence="16" key="1">
    <citation type="submission" date="2015-07" db="EMBL/GenBank/DDBJ databases">
        <title>Genome sequencing project for genomic taxonomy and phylogenomics of Bacillus-like bacteria.</title>
        <authorList>
            <person name="Liu B."/>
            <person name="Wang J."/>
            <person name="Zhu Y."/>
            <person name="Liu G."/>
            <person name="Chen Q."/>
            <person name="Chen Z."/>
            <person name="Lan J."/>
            <person name="Che J."/>
            <person name="Ge C."/>
            <person name="Shi H."/>
            <person name="Pan Z."/>
            <person name="Liu X."/>
        </authorList>
    </citation>
    <scope>NUCLEOTIDE SEQUENCE [LARGE SCALE GENOMIC DNA]</scope>
    <source>
        <strain evidence="16">FJAT-27997</strain>
    </source>
</reference>
<organism evidence="15 16">
    <name type="scientific">Peribacillus loiseleuriae</name>
    <dbReference type="NCBI Taxonomy" id="1679170"/>
    <lineage>
        <taxon>Bacteria</taxon>
        <taxon>Bacillati</taxon>
        <taxon>Bacillota</taxon>
        <taxon>Bacilli</taxon>
        <taxon>Bacillales</taxon>
        <taxon>Bacillaceae</taxon>
        <taxon>Peribacillus</taxon>
    </lineage>
</organism>
<evidence type="ECO:0000259" key="13">
    <source>
        <dbReference type="Pfam" id="PF04452"/>
    </source>
</evidence>
<evidence type="ECO:0000256" key="9">
    <source>
        <dbReference type="ARBA" id="ARBA00022691"/>
    </source>
</evidence>
<dbReference type="PATRIC" id="fig|1679170.3.peg.3663"/>
<keyword evidence="8 12" id="KW-0808">Transferase</keyword>
<dbReference type="RefSeq" id="WP_049682205.1">
    <property type="nucleotide sequence ID" value="NZ_LFZW01000001.1"/>
</dbReference>
<dbReference type="AlphaFoldDB" id="A0A0K9GVY7"/>
<dbReference type="EMBL" id="LFZW01000001">
    <property type="protein sequence ID" value="KMY50854.1"/>
    <property type="molecule type" value="Genomic_DNA"/>
</dbReference>
<dbReference type="PANTHER" id="PTHR30027:SF3">
    <property type="entry name" value="16S RRNA (URACIL(1498)-N(3))-METHYLTRANSFERASE"/>
    <property type="match status" value="1"/>
</dbReference>
<comment type="similarity">
    <text evidence="2 12">Belongs to the RNA methyltransferase RsmE family.</text>
</comment>
<evidence type="ECO:0000256" key="8">
    <source>
        <dbReference type="ARBA" id="ARBA00022679"/>
    </source>
</evidence>
<dbReference type="PANTHER" id="PTHR30027">
    <property type="entry name" value="RIBOSOMAL RNA SMALL SUBUNIT METHYLTRANSFERASE E"/>
    <property type="match status" value="1"/>
</dbReference>
<dbReference type="GO" id="GO:0070475">
    <property type="term" value="P:rRNA base methylation"/>
    <property type="evidence" value="ECO:0007669"/>
    <property type="project" value="TreeGrafter"/>
</dbReference>
<dbReference type="EC" id="2.1.1.193" evidence="3 12"/>
<evidence type="ECO:0000256" key="12">
    <source>
        <dbReference type="PIRNR" id="PIRNR015601"/>
    </source>
</evidence>
<dbReference type="GO" id="GO:0070042">
    <property type="term" value="F:rRNA (uridine-N3-)-methyltransferase activity"/>
    <property type="evidence" value="ECO:0007669"/>
    <property type="project" value="TreeGrafter"/>
</dbReference>
<evidence type="ECO:0000256" key="3">
    <source>
        <dbReference type="ARBA" id="ARBA00012328"/>
    </source>
</evidence>
<dbReference type="STRING" id="1679170.AC625_16100"/>
<evidence type="ECO:0000256" key="1">
    <source>
        <dbReference type="ARBA" id="ARBA00004496"/>
    </source>
</evidence>
<dbReference type="PIRSF" id="PIRSF015601">
    <property type="entry name" value="MTase_slr0722"/>
    <property type="match status" value="1"/>
</dbReference>
<evidence type="ECO:0000313" key="15">
    <source>
        <dbReference type="EMBL" id="KMY50854.1"/>
    </source>
</evidence>
<dbReference type="GO" id="GO:0005737">
    <property type="term" value="C:cytoplasm"/>
    <property type="evidence" value="ECO:0007669"/>
    <property type="project" value="UniProtKB-SubCell"/>
</dbReference>
<dbReference type="InterPro" id="IPR046886">
    <property type="entry name" value="RsmE_MTase_dom"/>
</dbReference>
<comment type="caution">
    <text evidence="15">The sequence shown here is derived from an EMBL/GenBank/DDBJ whole genome shotgun (WGS) entry which is preliminary data.</text>
</comment>
<evidence type="ECO:0000256" key="10">
    <source>
        <dbReference type="ARBA" id="ARBA00025699"/>
    </source>
</evidence>
<evidence type="ECO:0000256" key="5">
    <source>
        <dbReference type="ARBA" id="ARBA00022490"/>
    </source>
</evidence>
<dbReference type="InterPro" id="IPR015947">
    <property type="entry name" value="PUA-like_sf"/>
</dbReference>
<evidence type="ECO:0000313" key="16">
    <source>
        <dbReference type="Proteomes" id="UP000037146"/>
    </source>
</evidence>
<evidence type="ECO:0000259" key="14">
    <source>
        <dbReference type="Pfam" id="PF20260"/>
    </source>
</evidence>
<dbReference type="Pfam" id="PF04452">
    <property type="entry name" value="Methyltrans_RNA"/>
    <property type="match status" value="1"/>
</dbReference>
<name>A0A0K9GVY7_9BACI</name>
<comment type="function">
    <text evidence="10 12">Specifically methylates the N3 position of the uracil ring of uridine 1498 (m3U1498) in 16S rRNA. Acts on the fully assembled 30S ribosomal subunit.</text>
</comment>
<comment type="subcellular location">
    <subcellularLocation>
        <location evidence="1 12">Cytoplasm</location>
    </subcellularLocation>
</comment>
<evidence type="ECO:0000256" key="4">
    <source>
        <dbReference type="ARBA" id="ARBA00013673"/>
    </source>
</evidence>
<gene>
    <name evidence="15" type="ORF">AC625_16100</name>
</gene>
<sequence length="251" mass="27476">MQRYFLERDAFVDEETIQITGADFHHITRVMRMNVGDQLICVKPDGQAGLAEIVDVTSETVVATVVKWLKEDKELPIKLAIASGLPKGDKLEVIVQKGTELGAHEFIPFIAARSVVKWDDKKAGKKIERLQKIAKEAAEQSHRTVRPIVTEPLNLGGLIKYANGYDVKMVAFEEAAKQGEKGALVSALQNIKAGQSMLFVFGPEGGLSEGEVTQLTEAGFTLCGLGPRILRTETAPLYALAAVSYQLELLR</sequence>
<dbReference type="NCBIfam" id="NF008691">
    <property type="entry name" value="PRK11713.1-4"/>
    <property type="match status" value="1"/>
</dbReference>
<evidence type="ECO:0000256" key="7">
    <source>
        <dbReference type="ARBA" id="ARBA00022603"/>
    </source>
</evidence>
<keyword evidence="7 12" id="KW-0489">Methyltransferase</keyword>
<evidence type="ECO:0000256" key="11">
    <source>
        <dbReference type="ARBA" id="ARBA00047944"/>
    </source>
</evidence>
<feature type="domain" description="Ribosomal RNA small subunit methyltransferase E PUA-like" evidence="14">
    <location>
        <begin position="19"/>
        <end position="65"/>
    </location>
</feature>
<keyword evidence="5 12" id="KW-0963">Cytoplasm</keyword>
<dbReference type="InterPro" id="IPR029026">
    <property type="entry name" value="tRNA_m1G_MTases_N"/>
</dbReference>
<protein>
    <recommendedName>
        <fullName evidence="4 12">Ribosomal RNA small subunit methyltransferase E</fullName>
        <ecNumber evidence="3 12">2.1.1.193</ecNumber>
    </recommendedName>
</protein>
<feature type="domain" description="Ribosomal RNA small subunit methyltransferase E methyltransferase" evidence="13">
    <location>
        <begin position="74"/>
        <end position="243"/>
    </location>
</feature>
<keyword evidence="16" id="KW-1185">Reference proteome</keyword>
<comment type="catalytic activity">
    <reaction evidence="11 12">
        <text>uridine(1498) in 16S rRNA + S-adenosyl-L-methionine = N(3)-methyluridine(1498) in 16S rRNA + S-adenosyl-L-homocysteine + H(+)</text>
        <dbReference type="Rhea" id="RHEA:42920"/>
        <dbReference type="Rhea" id="RHEA-COMP:10283"/>
        <dbReference type="Rhea" id="RHEA-COMP:10284"/>
        <dbReference type="ChEBI" id="CHEBI:15378"/>
        <dbReference type="ChEBI" id="CHEBI:57856"/>
        <dbReference type="ChEBI" id="CHEBI:59789"/>
        <dbReference type="ChEBI" id="CHEBI:65315"/>
        <dbReference type="ChEBI" id="CHEBI:74502"/>
        <dbReference type="EC" id="2.1.1.193"/>
    </reaction>
</comment>
<dbReference type="InterPro" id="IPR046887">
    <property type="entry name" value="RsmE_PUA-like"/>
</dbReference>
<keyword evidence="9 12" id="KW-0949">S-adenosyl-L-methionine</keyword>
<dbReference type="InterPro" id="IPR029028">
    <property type="entry name" value="Alpha/beta_knot_MTases"/>
</dbReference>
<dbReference type="InterPro" id="IPR006700">
    <property type="entry name" value="RsmE"/>
</dbReference>
<dbReference type="Proteomes" id="UP000037146">
    <property type="component" value="Unassembled WGS sequence"/>
</dbReference>
<dbReference type="SUPFAM" id="SSF88697">
    <property type="entry name" value="PUA domain-like"/>
    <property type="match status" value="1"/>
</dbReference>
<dbReference type="SUPFAM" id="SSF75217">
    <property type="entry name" value="alpha/beta knot"/>
    <property type="match status" value="1"/>
</dbReference>
<keyword evidence="6 12" id="KW-0698">rRNA processing</keyword>
<evidence type="ECO:0000256" key="6">
    <source>
        <dbReference type="ARBA" id="ARBA00022552"/>
    </source>
</evidence>
<accession>A0A0K9GVY7</accession>
<dbReference type="Gene3D" id="3.40.1280.10">
    <property type="match status" value="1"/>
</dbReference>
<dbReference type="NCBIfam" id="TIGR00046">
    <property type="entry name" value="RsmE family RNA methyltransferase"/>
    <property type="match status" value="1"/>
</dbReference>
<dbReference type="Pfam" id="PF20260">
    <property type="entry name" value="PUA_4"/>
    <property type="match status" value="1"/>
</dbReference>
<proteinExistence type="inferred from homology"/>